<dbReference type="OrthoDB" id="1733729at2759"/>
<evidence type="ECO:0000313" key="4">
    <source>
        <dbReference type="Proteomes" id="UP000242715"/>
    </source>
</evidence>
<name>A0A2Z6P250_TRISU</name>
<keyword evidence="1" id="KW-0175">Coiled coil</keyword>
<proteinExistence type="predicted"/>
<evidence type="ECO:0000256" key="2">
    <source>
        <dbReference type="SAM" id="MobiDB-lite"/>
    </source>
</evidence>
<keyword evidence="4" id="KW-1185">Reference proteome</keyword>
<evidence type="ECO:0000256" key="1">
    <source>
        <dbReference type="SAM" id="Coils"/>
    </source>
</evidence>
<sequence>MNPEGGCVPADTPTRKHIAWPRLLMGRETNADQRPNGTGHVLWALLDGPKEDILNVLGIFRPRHDVDEARVHCSLVVTGSVNFAVDFAHLLTRSRFSTRFPRVSTRSARSGGRDLKGQAASSSSATCVMAANEIQRRIPVEDNIDWVADDPRTTPSRFELGDVYPENMWTDVEDEGHANWEVRIPGARQRICSAFKNGGFPMYQIAFEHMGWRLPFSDLEYRKFFEIFEESLRGFKDEWFVVRPMTSEGWKTILVRGYKVDNEGRLEHGDEDRNMPLKDSTETKMGCQKRRGGRMGSWNVVAKSSVAVFKLLEVTTFLNGRECKYLQERDEARAHAKDFRERLSMLENDLSSETKALKESQERVTKLEKDLQDAKEEKERLKGKVVELEEQVSRLSIGPAVEEEEEKRLDPEGTYAKSSRADLIAKIYQISDLQLDVASSSFKNAFAQLQVLNPDIQLVTEGMDKMKEVRDGRIATPPLEEKE</sequence>
<dbReference type="EMBL" id="DF973963">
    <property type="protein sequence ID" value="GAU43250.1"/>
    <property type="molecule type" value="Genomic_DNA"/>
</dbReference>
<feature type="region of interest" description="Disordered" evidence="2">
    <location>
        <begin position="267"/>
        <end position="291"/>
    </location>
</feature>
<dbReference type="Proteomes" id="UP000242715">
    <property type="component" value="Unassembled WGS sequence"/>
</dbReference>
<protein>
    <submittedName>
        <fullName evidence="3">Uncharacterized protein</fullName>
    </submittedName>
</protein>
<reference evidence="4" key="1">
    <citation type="journal article" date="2017" name="Front. Plant Sci.">
        <title>Climate Clever Clovers: New Paradigm to Reduce the Environmental Footprint of Ruminants by Breeding Low Methanogenic Forages Utilizing Haplotype Variation.</title>
        <authorList>
            <person name="Kaur P."/>
            <person name="Appels R."/>
            <person name="Bayer P.E."/>
            <person name="Keeble-Gagnere G."/>
            <person name="Wang J."/>
            <person name="Hirakawa H."/>
            <person name="Shirasawa K."/>
            <person name="Vercoe P."/>
            <person name="Stefanova K."/>
            <person name="Durmic Z."/>
            <person name="Nichols P."/>
            <person name="Revell C."/>
            <person name="Isobe S.N."/>
            <person name="Edwards D."/>
            <person name="Erskine W."/>
        </authorList>
    </citation>
    <scope>NUCLEOTIDE SEQUENCE [LARGE SCALE GENOMIC DNA]</scope>
    <source>
        <strain evidence="4">cv. Daliak</strain>
    </source>
</reference>
<feature type="compositionally biased region" description="Basic and acidic residues" evidence="2">
    <location>
        <begin position="267"/>
        <end position="282"/>
    </location>
</feature>
<gene>
    <name evidence="3" type="ORF">TSUD_133940</name>
</gene>
<dbReference type="Gene3D" id="1.20.5.340">
    <property type="match status" value="1"/>
</dbReference>
<organism evidence="3 4">
    <name type="scientific">Trifolium subterraneum</name>
    <name type="common">Subterranean clover</name>
    <dbReference type="NCBI Taxonomy" id="3900"/>
    <lineage>
        <taxon>Eukaryota</taxon>
        <taxon>Viridiplantae</taxon>
        <taxon>Streptophyta</taxon>
        <taxon>Embryophyta</taxon>
        <taxon>Tracheophyta</taxon>
        <taxon>Spermatophyta</taxon>
        <taxon>Magnoliopsida</taxon>
        <taxon>eudicotyledons</taxon>
        <taxon>Gunneridae</taxon>
        <taxon>Pentapetalae</taxon>
        <taxon>rosids</taxon>
        <taxon>fabids</taxon>
        <taxon>Fabales</taxon>
        <taxon>Fabaceae</taxon>
        <taxon>Papilionoideae</taxon>
        <taxon>50 kb inversion clade</taxon>
        <taxon>NPAAA clade</taxon>
        <taxon>Hologalegina</taxon>
        <taxon>IRL clade</taxon>
        <taxon>Trifolieae</taxon>
        <taxon>Trifolium</taxon>
    </lineage>
</organism>
<accession>A0A2Z6P250</accession>
<dbReference type="AlphaFoldDB" id="A0A2Z6P250"/>
<feature type="coiled-coil region" evidence="1">
    <location>
        <begin position="329"/>
        <end position="398"/>
    </location>
</feature>
<evidence type="ECO:0000313" key="3">
    <source>
        <dbReference type="EMBL" id="GAU43250.1"/>
    </source>
</evidence>